<sequence length="91" mass="10660">MEDPFAAAKHLPDILGLEQFITEKDSRCRAGRPVATRYDAPYVLPKNHSDRVNMNCWGWMTPTEPASLVEIARHTKDFWIVDFFLEYKQEF</sequence>
<evidence type="ECO:0000313" key="2">
    <source>
        <dbReference type="Proteomes" id="UP000215335"/>
    </source>
</evidence>
<keyword evidence="2" id="KW-1185">Reference proteome</keyword>
<proteinExistence type="predicted"/>
<dbReference type="Proteomes" id="UP000215335">
    <property type="component" value="Unassembled WGS sequence"/>
</dbReference>
<reference evidence="1 2" key="1">
    <citation type="journal article" date="2017" name="Curr. Biol.">
        <title>The Evolution of Venom by Co-option of Single-Copy Genes.</title>
        <authorList>
            <person name="Martinson E.O."/>
            <person name="Mrinalini"/>
            <person name="Kelkar Y.D."/>
            <person name="Chang C.H."/>
            <person name="Werren J.H."/>
        </authorList>
    </citation>
    <scope>NUCLEOTIDE SEQUENCE [LARGE SCALE GENOMIC DNA]</scope>
    <source>
        <strain evidence="1 2">Alberta</strain>
        <tissue evidence="1">Whole body</tissue>
    </source>
</reference>
<comment type="caution">
    <text evidence="1">The sequence shown here is derived from an EMBL/GenBank/DDBJ whole genome shotgun (WGS) entry which is preliminary data.</text>
</comment>
<organism evidence="1 2">
    <name type="scientific">Trichomalopsis sarcophagae</name>
    <dbReference type="NCBI Taxonomy" id="543379"/>
    <lineage>
        <taxon>Eukaryota</taxon>
        <taxon>Metazoa</taxon>
        <taxon>Ecdysozoa</taxon>
        <taxon>Arthropoda</taxon>
        <taxon>Hexapoda</taxon>
        <taxon>Insecta</taxon>
        <taxon>Pterygota</taxon>
        <taxon>Neoptera</taxon>
        <taxon>Endopterygota</taxon>
        <taxon>Hymenoptera</taxon>
        <taxon>Apocrita</taxon>
        <taxon>Proctotrupomorpha</taxon>
        <taxon>Chalcidoidea</taxon>
        <taxon>Pteromalidae</taxon>
        <taxon>Pteromalinae</taxon>
        <taxon>Trichomalopsis</taxon>
    </lineage>
</organism>
<name>A0A232FKE1_9HYME</name>
<evidence type="ECO:0000313" key="1">
    <source>
        <dbReference type="EMBL" id="OXU31053.1"/>
    </source>
</evidence>
<gene>
    <name evidence="1" type="ORF">TSAR_004754</name>
</gene>
<dbReference type="EMBL" id="NNAY01000093">
    <property type="protein sequence ID" value="OXU31053.1"/>
    <property type="molecule type" value="Genomic_DNA"/>
</dbReference>
<accession>A0A232FKE1</accession>
<dbReference type="AlphaFoldDB" id="A0A232FKE1"/>
<protein>
    <submittedName>
        <fullName evidence="1">Uncharacterized protein</fullName>
    </submittedName>
</protein>